<name>A0AAI8AN97_MESHY</name>
<dbReference type="EMBL" id="CP003914">
    <property type="protein sequence ID" value="AFX74582.1"/>
    <property type="molecule type" value="Genomic_DNA"/>
</dbReference>
<gene>
    <name evidence="1" type="ORF">MOS_679</name>
</gene>
<sequence length="151" mass="18208">MEEKKLIWQKYFNNCEFAFDFAGRKIKYSDYENEDSELAWSIDFMRSKNLNGPNNDLNMIPVHIKTKSEKANNINFLANGRFFQVKKVSYRPNKQTDLLYFIAMQNSHIENIELENKLAYNYYWNKFNKYLSLDFIEVNYLIDYSDPEEIC</sequence>
<evidence type="ECO:0000313" key="2">
    <source>
        <dbReference type="Proteomes" id="UP000009399"/>
    </source>
</evidence>
<organism evidence="1 2">
    <name type="scientific">Mesomycoplasma hyorhinis SK76</name>
    <dbReference type="NCBI Taxonomy" id="1118964"/>
    <lineage>
        <taxon>Bacteria</taxon>
        <taxon>Bacillati</taxon>
        <taxon>Mycoplasmatota</taxon>
        <taxon>Mycoplasmoidales</taxon>
        <taxon>Metamycoplasmataceae</taxon>
        <taxon>Mesomycoplasma</taxon>
    </lineage>
</organism>
<reference evidence="1 2" key="1">
    <citation type="journal article" date="2013" name="Genome Announc.">
        <title>Complete Genome Sequence of Mycoplasma hyorhinis Strain SK76.</title>
        <authorList>
            <person name="Goodison S."/>
            <person name="Urquidi V."/>
            <person name="Kumar D."/>
            <person name="Reyes L."/>
            <person name="Rosser C.J."/>
        </authorList>
    </citation>
    <scope>NUCLEOTIDE SEQUENCE [LARGE SCALE GENOMIC DNA]</scope>
    <source>
        <strain evidence="1 2">SK76</strain>
    </source>
</reference>
<dbReference type="KEGG" id="mhs:MOS_679"/>
<dbReference type="Proteomes" id="UP000009399">
    <property type="component" value="Chromosome"/>
</dbReference>
<dbReference type="RefSeq" id="WP_015084285.1">
    <property type="nucleotide sequence ID" value="NC_019552.1"/>
</dbReference>
<evidence type="ECO:0000313" key="1">
    <source>
        <dbReference type="EMBL" id="AFX74582.1"/>
    </source>
</evidence>
<accession>A0AAI8AN97</accession>
<proteinExistence type="predicted"/>
<protein>
    <submittedName>
        <fullName evidence="1">Uncharacterized protein</fullName>
    </submittedName>
</protein>
<dbReference type="AlphaFoldDB" id="A0AAI8AN97"/>